<dbReference type="EMBL" id="AVOT02000027">
    <property type="protein sequence ID" value="MBW0460554.1"/>
    <property type="molecule type" value="Genomic_DNA"/>
</dbReference>
<protein>
    <submittedName>
        <fullName evidence="1">Uncharacterized protein</fullName>
    </submittedName>
</protein>
<reference evidence="1" key="1">
    <citation type="submission" date="2021-03" db="EMBL/GenBank/DDBJ databases">
        <title>Draft genome sequence of rust myrtle Austropuccinia psidii MF-1, a brazilian biotype.</title>
        <authorList>
            <person name="Quecine M.C."/>
            <person name="Pachon D.M.R."/>
            <person name="Bonatelli M.L."/>
            <person name="Correr F.H."/>
            <person name="Franceschini L.M."/>
            <person name="Leite T.F."/>
            <person name="Margarido G.R.A."/>
            <person name="Almeida C.A."/>
            <person name="Ferrarezi J.A."/>
            <person name="Labate C.A."/>
        </authorList>
    </citation>
    <scope>NUCLEOTIDE SEQUENCE</scope>
    <source>
        <strain evidence="1">MF-1</strain>
    </source>
</reference>
<keyword evidence="2" id="KW-1185">Reference proteome</keyword>
<sequence length="116" mass="13287">MIKIQESKSPWEISHIHWLTSLLSGGDRSFNASLVLVYRYSKAPTLLPFHKGKTALEKAIMIWNRDLAIQAYSKTSYVIEIPNLLQLYGQISIILLVKTYHSQLPITLRLMDCQKG</sequence>
<gene>
    <name evidence="1" type="ORF">O181_000269</name>
</gene>
<dbReference type="AlphaFoldDB" id="A0A9Q3GAR9"/>
<organism evidence="1 2">
    <name type="scientific">Austropuccinia psidii MF-1</name>
    <dbReference type="NCBI Taxonomy" id="1389203"/>
    <lineage>
        <taxon>Eukaryota</taxon>
        <taxon>Fungi</taxon>
        <taxon>Dikarya</taxon>
        <taxon>Basidiomycota</taxon>
        <taxon>Pucciniomycotina</taxon>
        <taxon>Pucciniomycetes</taxon>
        <taxon>Pucciniales</taxon>
        <taxon>Sphaerophragmiaceae</taxon>
        <taxon>Austropuccinia</taxon>
    </lineage>
</organism>
<comment type="caution">
    <text evidence="1">The sequence shown here is derived from an EMBL/GenBank/DDBJ whole genome shotgun (WGS) entry which is preliminary data.</text>
</comment>
<accession>A0A9Q3GAR9</accession>
<evidence type="ECO:0000313" key="1">
    <source>
        <dbReference type="EMBL" id="MBW0460554.1"/>
    </source>
</evidence>
<proteinExistence type="predicted"/>
<evidence type="ECO:0000313" key="2">
    <source>
        <dbReference type="Proteomes" id="UP000765509"/>
    </source>
</evidence>
<dbReference type="Proteomes" id="UP000765509">
    <property type="component" value="Unassembled WGS sequence"/>
</dbReference>
<name>A0A9Q3GAR9_9BASI</name>